<evidence type="ECO:0000313" key="3">
    <source>
        <dbReference type="Proteomes" id="UP000296049"/>
    </source>
</evidence>
<proteinExistence type="predicted"/>
<evidence type="ECO:0000256" key="1">
    <source>
        <dbReference type="SAM" id="MobiDB-lite"/>
    </source>
</evidence>
<gene>
    <name evidence="2" type="ORF">Anapl_11027</name>
</gene>
<reference evidence="3" key="1">
    <citation type="journal article" date="2013" name="Nat. Genet.">
        <title>The duck genome and transcriptome provide insight into an avian influenza virus reservoir species.</title>
        <authorList>
            <person name="Huang Y."/>
            <person name="Li Y."/>
            <person name="Burt D.W."/>
            <person name="Chen H."/>
            <person name="Zhang Y."/>
            <person name="Qian W."/>
            <person name="Kim H."/>
            <person name="Gan S."/>
            <person name="Zhao Y."/>
            <person name="Li J."/>
            <person name="Yi K."/>
            <person name="Feng H."/>
            <person name="Zhu P."/>
            <person name="Li B."/>
            <person name="Liu Q."/>
            <person name="Fairley S."/>
            <person name="Magor K.E."/>
            <person name="Du Z."/>
            <person name="Hu X."/>
            <person name="Goodman L."/>
            <person name="Tafer H."/>
            <person name="Vignal A."/>
            <person name="Lee T."/>
            <person name="Kim K.W."/>
            <person name="Sheng Z."/>
            <person name="An Y."/>
            <person name="Searle S."/>
            <person name="Herrero J."/>
            <person name="Groenen M.A."/>
            <person name="Crooijmans R.P."/>
            <person name="Faraut T."/>
            <person name="Cai Q."/>
            <person name="Webster R.G."/>
            <person name="Aldridge J.R."/>
            <person name="Warren W.C."/>
            <person name="Bartschat S."/>
            <person name="Kehr S."/>
            <person name="Marz M."/>
            <person name="Stadler P.F."/>
            <person name="Smith J."/>
            <person name="Kraus R.H."/>
            <person name="Zhao Y."/>
            <person name="Ren L."/>
            <person name="Fei J."/>
            <person name="Morisson M."/>
            <person name="Kaiser P."/>
            <person name="Griffin D.K."/>
            <person name="Rao M."/>
            <person name="Pitel F."/>
            <person name="Wang J."/>
            <person name="Li N."/>
        </authorList>
    </citation>
    <scope>NUCLEOTIDE SEQUENCE [LARGE SCALE GENOMIC DNA]</scope>
</reference>
<dbReference type="AlphaFoldDB" id="R0LXZ5"/>
<keyword evidence="3" id="KW-1185">Reference proteome</keyword>
<organism evidence="2 3">
    <name type="scientific">Anas platyrhynchos</name>
    <name type="common">Mallard</name>
    <name type="synonym">Anas boschas</name>
    <dbReference type="NCBI Taxonomy" id="8839"/>
    <lineage>
        <taxon>Eukaryota</taxon>
        <taxon>Metazoa</taxon>
        <taxon>Chordata</taxon>
        <taxon>Craniata</taxon>
        <taxon>Vertebrata</taxon>
        <taxon>Euteleostomi</taxon>
        <taxon>Archelosauria</taxon>
        <taxon>Archosauria</taxon>
        <taxon>Dinosauria</taxon>
        <taxon>Saurischia</taxon>
        <taxon>Theropoda</taxon>
        <taxon>Coelurosauria</taxon>
        <taxon>Aves</taxon>
        <taxon>Neognathae</taxon>
        <taxon>Galloanserae</taxon>
        <taxon>Anseriformes</taxon>
        <taxon>Anatidae</taxon>
        <taxon>Anatinae</taxon>
        <taxon>Anas</taxon>
    </lineage>
</organism>
<evidence type="ECO:0000313" key="2">
    <source>
        <dbReference type="EMBL" id="EOB05338.1"/>
    </source>
</evidence>
<accession>R0LXZ5</accession>
<name>R0LXZ5_ANAPL</name>
<dbReference type="EMBL" id="KB742697">
    <property type="protein sequence ID" value="EOB05338.1"/>
    <property type="molecule type" value="Genomic_DNA"/>
</dbReference>
<sequence>MAFYSKPERQPRTVRLFPEDDSCSHDNAKNLSPAGTSRRTSPMASTRSQELSLHLSNHPAGHRSLQVSGRLERWIQEICLLVEMLHMAEERLHVSPGGAYVARYAHPEHPNEVPKADDVYGRSDPASSTRTVLSIPMLAVITFLDGSAECLASPTPCWLHRGWSNARQLFLCSHMNTECFQRFGRPVNLLLLAMVTSGCWCLKAEGSAEQAATAELPQVLWTDTSILEVLQILWFSISF</sequence>
<protein>
    <submittedName>
        <fullName evidence="2">Uncharacterized protein</fullName>
    </submittedName>
</protein>
<feature type="compositionally biased region" description="Basic and acidic residues" evidence="1">
    <location>
        <begin position="1"/>
        <end position="11"/>
    </location>
</feature>
<feature type="region of interest" description="Disordered" evidence="1">
    <location>
        <begin position="1"/>
        <end position="61"/>
    </location>
</feature>
<feature type="compositionally biased region" description="Polar residues" evidence="1">
    <location>
        <begin position="29"/>
        <end position="55"/>
    </location>
</feature>
<dbReference type="Proteomes" id="UP000296049">
    <property type="component" value="Unassembled WGS sequence"/>
</dbReference>